<dbReference type="STRING" id="148818.A0A4Q9LML4"/>
<accession>A0A4Q9LML4</accession>
<dbReference type="GO" id="GO:0006397">
    <property type="term" value="P:mRNA processing"/>
    <property type="evidence" value="ECO:0007669"/>
    <property type="project" value="UniProtKB-KW"/>
</dbReference>
<keyword evidence="4" id="KW-0539">Nucleus</keyword>
<gene>
    <name evidence="7" type="ORF">CWI36_0021p0040</name>
</gene>
<evidence type="ECO:0000256" key="5">
    <source>
        <dbReference type="SAM" id="MobiDB-lite"/>
    </source>
</evidence>
<evidence type="ECO:0000256" key="1">
    <source>
        <dbReference type="ARBA" id="ARBA00004123"/>
    </source>
</evidence>
<reference evidence="7 8" key="1">
    <citation type="submission" date="2017-12" db="EMBL/GenBank/DDBJ databases">
        <authorList>
            <person name="Pombert J.-F."/>
            <person name="Haag K.L."/>
            <person name="Ebert D."/>
        </authorList>
    </citation>
    <scope>NUCLEOTIDE SEQUENCE [LARGE SCALE GENOMIC DNA]</scope>
    <source>
        <strain evidence="7">BE-OM-2</strain>
    </source>
</reference>
<feature type="region of interest" description="Disordered" evidence="5">
    <location>
        <begin position="95"/>
        <end position="191"/>
    </location>
</feature>
<evidence type="ECO:0000313" key="7">
    <source>
        <dbReference type="EMBL" id="TBU09534.1"/>
    </source>
</evidence>
<dbReference type="EMBL" id="PITI01000021">
    <property type="protein sequence ID" value="TBU09534.1"/>
    <property type="molecule type" value="Genomic_DNA"/>
</dbReference>
<evidence type="ECO:0000256" key="4">
    <source>
        <dbReference type="ARBA" id="ARBA00023242"/>
    </source>
</evidence>
<keyword evidence="3" id="KW-0507">mRNA processing</keyword>
<evidence type="ECO:0000259" key="6">
    <source>
        <dbReference type="Pfam" id="PF05182"/>
    </source>
</evidence>
<dbReference type="InterPro" id="IPR007854">
    <property type="entry name" value="Fip1_dom"/>
</dbReference>
<keyword evidence="8" id="KW-1185">Reference proteome</keyword>
<name>A0A4Q9LML4_9MICR</name>
<dbReference type="PANTHER" id="PTHR13484">
    <property type="entry name" value="FIP1-LIKE 1 PROTEIN"/>
    <property type="match status" value="1"/>
</dbReference>
<dbReference type="InterPro" id="IPR051187">
    <property type="entry name" value="Pre-mRNA_3'-end_processing_reg"/>
</dbReference>
<dbReference type="AlphaFoldDB" id="A0A4Q9LML4"/>
<comment type="subcellular location">
    <subcellularLocation>
        <location evidence="1">Nucleus</location>
    </subcellularLocation>
</comment>
<dbReference type="Pfam" id="PF05182">
    <property type="entry name" value="Fip1"/>
    <property type="match status" value="1"/>
</dbReference>
<comment type="similarity">
    <text evidence="2">Belongs to the FIP1 family.</text>
</comment>
<dbReference type="GO" id="GO:0005847">
    <property type="term" value="C:mRNA cleavage and polyadenylation specificity factor complex"/>
    <property type="evidence" value="ECO:0007669"/>
    <property type="project" value="TreeGrafter"/>
</dbReference>
<feature type="compositionally biased region" description="Basic and acidic residues" evidence="5">
    <location>
        <begin position="104"/>
        <end position="157"/>
    </location>
</feature>
<organism evidence="7 8">
    <name type="scientific">Hamiltosporidium magnivora</name>
    <dbReference type="NCBI Taxonomy" id="148818"/>
    <lineage>
        <taxon>Eukaryota</taxon>
        <taxon>Fungi</taxon>
        <taxon>Fungi incertae sedis</taxon>
        <taxon>Microsporidia</taxon>
        <taxon>Dubosqiidae</taxon>
        <taxon>Hamiltosporidium</taxon>
    </lineage>
</organism>
<evidence type="ECO:0000256" key="3">
    <source>
        <dbReference type="ARBA" id="ARBA00022664"/>
    </source>
</evidence>
<feature type="compositionally biased region" description="Basic and acidic residues" evidence="5">
    <location>
        <begin position="164"/>
        <end position="184"/>
    </location>
</feature>
<dbReference type="Proteomes" id="UP000291404">
    <property type="component" value="Unassembled WGS sequence"/>
</dbReference>
<protein>
    <submittedName>
        <fullName evidence="7">Pre-mRNA polyadenylation factor Fip1</fullName>
    </submittedName>
</protein>
<dbReference type="PANTHER" id="PTHR13484:SF0">
    <property type="entry name" value="PRE-MRNA 3'-END-PROCESSING FACTOR FIP1"/>
    <property type="match status" value="1"/>
</dbReference>
<comment type="caution">
    <text evidence="7">The sequence shown here is derived from an EMBL/GenBank/DDBJ whole genome shotgun (WGS) entry which is preliminary data.</text>
</comment>
<proteinExistence type="inferred from homology"/>
<sequence>MSDIDNNDLAFEYKCEDVETSSELEIIAEEQEKKDELKVALESQNYTGQGVFEFELDTLEEKPWKKPGEDITDYFNYGFDETTWRMYCEKQKGLRTEYTPSRTFETKSVDRKYNQNSYYDREERDYREDSKYFSKEYSQRYNDRYNNDSRYDDDRTPNRYRRPGTYDRDEQRRRRGGGENDRGQYRRYSRK</sequence>
<evidence type="ECO:0000256" key="2">
    <source>
        <dbReference type="ARBA" id="ARBA00007459"/>
    </source>
</evidence>
<dbReference type="VEuPathDB" id="MicrosporidiaDB:CWI36_0021p0040"/>
<evidence type="ECO:0000313" key="8">
    <source>
        <dbReference type="Proteomes" id="UP000291404"/>
    </source>
</evidence>
<feature type="domain" description="Pre-mRNA polyadenylation factor Fip1" evidence="6">
    <location>
        <begin position="53"/>
        <end position="95"/>
    </location>
</feature>